<comment type="caution">
    <text evidence="3">The sequence shown here is derived from an EMBL/GenBank/DDBJ whole genome shotgun (WGS) entry which is preliminary data.</text>
</comment>
<keyword evidence="1" id="KW-0732">Signal</keyword>
<feature type="domain" description="DUF4142" evidence="2">
    <location>
        <begin position="53"/>
        <end position="184"/>
    </location>
</feature>
<keyword evidence="4" id="KW-1185">Reference proteome</keyword>
<name>A0ABR6EQF2_9SPHI</name>
<dbReference type="InterPro" id="IPR025419">
    <property type="entry name" value="DUF4142"/>
</dbReference>
<reference evidence="3 4" key="1">
    <citation type="submission" date="2019-11" db="EMBL/GenBank/DDBJ databases">
        <title>Description of Pedobacter sp. LMG 31462T.</title>
        <authorList>
            <person name="Carlier A."/>
            <person name="Qi S."/>
            <person name="Vandamme P."/>
        </authorList>
    </citation>
    <scope>NUCLEOTIDE SEQUENCE [LARGE SCALE GENOMIC DNA]</scope>
    <source>
        <strain evidence="3 4">LMG 31462</strain>
    </source>
</reference>
<dbReference type="RefSeq" id="WP_182952737.1">
    <property type="nucleotide sequence ID" value="NZ_WNXC01000001.1"/>
</dbReference>
<dbReference type="PANTHER" id="PTHR38593:SF1">
    <property type="entry name" value="BLR2558 PROTEIN"/>
    <property type="match status" value="1"/>
</dbReference>
<organism evidence="3 4">
    <name type="scientific">Pedobacter gandavensis</name>
    <dbReference type="NCBI Taxonomy" id="2679963"/>
    <lineage>
        <taxon>Bacteria</taxon>
        <taxon>Pseudomonadati</taxon>
        <taxon>Bacteroidota</taxon>
        <taxon>Sphingobacteriia</taxon>
        <taxon>Sphingobacteriales</taxon>
        <taxon>Sphingobacteriaceae</taxon>
        <taxon>Pedobacter</taxon>
    </lineage>
</organism>
<dbReference type="PANTHER" id="PTHR38593">
    <property type="entry name" value="BLR2558 PROTEIN"/>
    <property type="match status" value="1"/>
</dbReference>
<gene>
    <name evidence="3" type="ORF">GM920_00925</name>
</gene>
<feature type="signal peptide" evidence="1">
    <location>
        <begin position="1"/>
        <end position="20"/>
    </location>
</feature>
<proteinExistence type="predicted"/>
<protein>
    <submittedName>
        <fullName evidence="3">DUF4142 domain-containing protein</fullName>
    </submittedName>
</protein>
<dbReference type="Proteomes" id="UP000636110">
    <property type="component" value="Unassembled WGS sequence"/>
</dbReference>
<evidence type="ECO:0000259" key="2">
    <source>
        <dbReference type="Pfam" id="PF13628"/>
    </source>
</evidence>
<accession>A0ABR6EQF2</accession>
<evidence type="ECO:0000256" key="1">
    <source>
        <dbReference type="SAM" id="SignalP"/>
    </source>
</evidence>
<dbReference type="InterPro" id="IPR012347">
    <property type="entry name" value="Ferritin-like"/>
</dbReference>
<evidence type="ECO:0000313" key="4">
    <source>
        <dbReference type="Proteomes" id="UP000636110"/>
    </source>
</evidence>
<dbReference type="EMBL" id="WNXC01000001">
    <property type="protein sequence ID" value="MBB2147461.1"/>
    <property type="molecule type" value="Genomic_DNA"/>
</dbReference>
<sequence>MKSISIFKYGIHLLVLTILAACMNTDKSGKVQDLPLKKSHDLTDMSKVDGDGANFMDTAAVAGMMEVDLARLALEKSTNAKVKKFASQMIADYTKTNQELKAIALKLEHLLPTDYPADVMDHMNEMKNLNQKEFDIHYMDMMVYDHEKTIDLFKTSSSLKQEVKDFIKQTLPILEKHYQMAKEIQTSLK</sequence>
<dbReference type="PROSITE" id="PS51257">
    <property type="entry name" value="PROKAR_LIPOPROTEIN"/>
    <property type="match status" value="1"/>
</dbReference>
<feature type="chain" id="PRO_5045045932" evidence="1">
    <location>
        <begin position="21"/>
        <end position="189"/>
    </location>
</feature>
<dbReference type="Gene3D" id="1.20.1260.10">
    <property type="match status" value="1"/>
</dbReference>
<dbReference type="Pfam" id="PF13628">
    <property type="entry name" value="DUF4142"/>
    <property type="match status" value="1"/>
</dbReference>
<evidence type="ECO:0000313" key="3">
    <source>
        <dbReference type="EMBL" id="MBB2147461.1"/>
    </source>
</evidence>